<accession>A0ABT0LJ95</accession>
<organism evidence="1 2">
    <name type="scientific">Shewanella surugensis</name>
    <dbReference type="NCBI Taxonomy" id="212020"/>
    <lineage>
        <taxon>Bacteria</taxon>
        <taxon>Pseudomonadati</taxon>
        <taxon>Pseudomonadota</taxon>
        <taxon>Gammaproteobacteria</taxon>
        <taxon>Alteromonadales</taxon>
        <taxon>Shewanellaceae</taxon>
        <taxon>Shewanella</taxon>
    </lineage>
</organism>
<dbReference type="Proteomes" id="UP001203423">
    <property type="component" value="Unassembled WGS sequence"/>
</dbReference>
<gene>
    <name evidence="1" type="ORF">L2764_25655</name>
</gene>
<evidence type="ECO:0000313" key="2">
    <source>
        <dbReference type="Proteomes" id="UP001203423"/>
    </source>
</evidence>
<dbReference type="EMBL" id="JAKIKS010000208">
    <property type="protein sequence ID" value="MCL1127758.1"/>
    <property type="molecule type" value="Genomic_DNA"/>
</dbReference>
<keyword evidence="2" id="KW-1185">Reference proteome</keyword>
<comment type="caution">
    <text evidence="1">The sequence shown here is derived from an EMBL/GenBank/DDBJ whole genome shotgun (WGS) entry which is preliminary data.</text>
</comment>
<name>A0ABT0LJ95_9GAMM</name>
<dbReference type="Gene3D" id="2.150.10.10">
    <property type="entry name" value="Serralysin-like metalloprotease, C-terminal"/>
    <property type="match status" value="1"/>
</dbReference>
<evidence type="ECO:0000313" key="1">
    <source>
        <dbReference type="EMBL" id="MCL1127758.1"/>
    </source>
</evidence>
<dbReference type="InterPro" id="IPR011049">
    <property type="entry name" value="Serralysin-like_metalloprot_C"/>
</dbReference>
<dbReference type="RefSeq" id="WP_248943192.1">
    <property type="nucleotide sequence ID" value="NZ_JAKIKS010000208.1"/>
</dbReference>
<proteinExistence type="predicted"/>
<reference evidence="1 2" key="1">
    <citation type="submission" date="2022-01" db="EMBL/GenBank/DDBJ databases">
        <title>Whole genome-based taxonomy of the Shewanellaceae.</title>
        <authorList>
            <person name="Martin-Rodriguez A.J."/>
        </authorList>
    </citation>
    <scope>NUCLEOTIDE SEQUENCE [LARGE SCALE GENOMIC DNA]</scope>
    <source>
        <strain evidence="1 2">DSM 17177</strain>
    </source>
</reference>
<protein>
    <submittedName>
        <fullName evidence="1">Uncharacterized protein</fullName>
    </submittedName>
</protein>
<sequence>MANNIKTGKDTVVIGKVSGEIGEGSVVIGPTDDRGNTIINTPMAIGRDASAGPNSIAIGAGASAGSDIFYLLQQLRIVPEVQSNETLVKNIDKLTAELQKLEPNSGKIQGLWSIIQGSATVGGAIGFVQTIGTILGF</sequence>